<proteinExistence type="predicted"/>
<name>A0AA87SY85_9LEPT</name>
<dbReference type="EMBL" id="AKWM02000062">
    <property type="protein sequence ID" value="EKR99044.1"/>
    <property type="molecule type" value="Genomic_DNA"/>
</dbReference>
<organism evidence="1 2">
    <name type="scientific">Leptospira mayottensis 200901122</name>
    <dbReference type="NCBI Taxonomy" id="1193010"/>
    <lineage>
        <taxon>Bacteria</taxon>
        <taxon>Pseudomonadati</taxon>
        <taxon>Spirochaetota</taxon>
        <taxon>Spirochaetia</taxon>
        <taxon>Leptospirales</taxon>
        <taxon>Leptospiraceae</taxon>
        <taxon>Leptospira</taxon>
    </lineage>
</organism>
<reference evidence="1 2" key="1">
    <citation type="journal article" date="2014" name="Int. J. Syst. Evol. Microbiol.">
        <title>Leptospira mayottensis sp. nov., a pathogenic species of the genus Leptospira isolated from humans.</title>
        <authorList>
            <person name="Bourhy P."/>
            <person name="Collet L."/>
            <person name="Brisse S."/>
            <person name="Picardeau M."/>
        </authorList>
    </citation>
    <scope>NUCLEOTIDE SEQUENCE [LARGE SCALE GENOMIC DNA]</scope>
    <source>
        <strain evidence="1 2">200901122</strain>
    </source>
</reference>
<dbReference type="Proteomes" id="UP000001343">
    <property type="component" value="Unassembled WGS sequence"/>
</dbReference>
<accession>A0AA87SY85</accession>
<gene>
    <name evidence="1" type="ORF">LEP1GSC125_2791</name>
</gene>
<comment type="caution">
    <text evidence="1">The sequence shown here is derived from an EMBL/GenBank/DDBJ whole genome shotgun (WGS) entry which is preliminary data.</text>
</comment>
<evidence type="ECO:0000313" key="2">
    <source>
        <dbReference type="Proteomes" id="UP000001343"/>
    </source>
</evidence>
<evidence type="ECO:0000313" key="1">
    <source>
        <dbReference type="EMBL" id="EKR99044.1"/>
    </source>
</evidence>
<dbReference type="AlphaFoldDB" id="A0AA87SY85"/>
<sequence length="37" mass="4352">MILIFLPEKSFIKTFKTTSEKKTTYVKNEIEFGNLLV</sequence>
<protein>
    <submittedName>
        <fullName evidence="1">Uncharacterized protein</fullName>
    </submittedName>
</protein>